<dbReference type="CDD" id="cd01647">
    <property type="entry name" value="RT_LTR"/>
    <property type="match status" value="1"/>
</dbReference>
<evidence type="ECO:0000256" key="3">
    <source>
        <dbReference type="ARBA" id="ARBA00022695"/>
    </source>
</evidence>
<protein>
    <submittedName>
        <fullName evidence="9">Retrovirus-related Pol polyprotein from transposon 17.6</fullName>
    </submittedName>
</protein>
<evidence type="ECO:0000313" key="9">
    <source>
        <dbReference type="EMBL" id="KYP33763.1"/>
    </source>
</evidence>
<evidence type="ECO:0000256" key="5">
    <source>
        <dbReference type="ARBA" id="ARBA00022759"/>
    </source>
</evidence>
<evidence type="ECO:0000259" key="8">
    <source>
        <dbReference type="PROSITE" id="PS50878"/>
    </source>
</evidence>
<dbReference type="Pfam" id="PF00078">
    <property type="entry name" value="RVT_1"/>
    <property type="match status" value="1"/>
</dbReference>
<dbReference type="FunFam" id="3.10.10.10:FF:000007">
    <property type="entry name" value="Retrovirus-related Pol polyprotein from transposon 17.6-like Protein"/>
    <property type="match status" value="1"/>
</dbReference>
<dbReference type="EMBL" id="KQ484781">
    <property type="protein sequence ID" value="KYP33763.1"/>
    <property type="molecule type" value="Genomic_DNA"/>
</dbReference>
<evidence type="ECO:0000256" key="1">
    <source>
        <dbReference type="ARBA" id="ARBA00022670"/>
    </source>
</evidence>
<proteinExistence type="predicted"/>
<evidence type="ECO:0000256" key="2">
    <source>
        <dbReference type="ARBA" id="ARBA00022679"/>
    </source>
</evidence>
<keyword evidence="7" id="KW-0695">RNA-directed DNA polymerase</keyword>
<dbReference type="InterPro" id="IPR053134">
    <property type="entry name" value="RNA-dir_DNA_polymerase"/>
</dbReference>
<dbReference type="PANTHER" id="PTHR24559">
    <property type="entry name" value="TRANSPOSON TY3-I GAG-POL POLYPROTEIN"/>
    <property type="match status" value="1"/>
</dbReference>
<reference evidence="9" key="1">
    <citation type="journal article" date="2012" name="Nat. Biotechnol.">
        <title>Draft genome sequence of pigeonpea (Cajanus cajan), an orphan legume crop of resource-poor farmers.</title>
        <authorList>
            <person name="Varshney R.K."/>
            <person name="Chen W."/>
            <person name="Li Y."/>
            <person name="Bharti A.K."/>
            <person name="Saxena R.K."/>
            <person name="Schlueter J.A."/>
            <person name="Donoghue M.T."/>
            <person name="Azam S."/>
            <person name="Fan G."/>
            <person name="Whaley A.M."/>
            <person name="Farmer A.D."/>
            <person name="Sheridan J."/>
            <person name="Iwata A."/>
            <person name="Tuteja R."/>
            <person name="Penmetsa R.V."/>
            <person name="Wu W."/>
            <person name="Upadhyaya H.D."/>
            <person name="Yang S.P."/>
            <person name="Shah T."/>
            <person name="Saxena K.B."/>
            <person name="Michael T."/>
            <person name="McCombie W.R."/>
            <person name="Yang B."/>
            <person name="Zhang G."/>
            <person name="Yang H."/>
            <person name="Wang J."/>
            <person name="Spillane C."/>
            <person name="Cook D.R."/>
            <person name="May G.D."/>
            <person name="Xu X."/>
            <person name="Jackson S.A."/>
        </authorList>
    </citation>
    <scope>NUCLEOTIDE SEQUENCE [LARGE SCALE GENOMIC DNA]</scope>
</reference>
<dbReference type="GO" id="GO:0008233">
    <property type="term" value="F:peptidase activity"/>
    <property type="evidence" value="ECO:0007669"/>
    <property type="project" value="UniProtKB-KW"/>
</dbReference>
<keyword evidence="4" id="KW-0540">Nuclease</keyword>
<keyword evidence="6" id="KW-0378">Hydrolase</keyword>
<dbReference type="Proteomes" id="UP000075243">
    <property type="component" value="Unassembled WGS sequence"/>
</dbReference>
<evidence type="ECO:0000313" key="10">
    <source>
        <dbReference type="Proteomes" id="UP000075243"/>
    </source>
</evidence>
<organism evidence="9 10">
    <name type="scientific">Cajanus cajan</name>
    <name type="common">Pigeon pea</name>
    <name type="synonym">Cajanus indicus</name>
    <dbReference type="NCBI Taxonomy" id="3821"/>
    <lineage>
        <taxon>Eukaryota</taxon>
        <taxon>Viridiplantae</taxon>
        <taxon>Streptophyta</taxon>
        <taxon>Embryophyta</taxon>
        <taxon>Tracheophyta</taxon>
        <taxon>Spermatophyta</taxon>
        <taxon>Magnoliopsida</taxon>
        <taxon>eudicotyledons</taxon>
        <taxon>Gunneridae</taxon>
        <taxon>Pentapetalae</taxon>
        <taxon>rosids</taxon>
        <taxon>fabids</taxon>
        <taxon>Fabales</taxon>
        <taxon>Fabaceae</taxon>
        <taxon>Papilionoideae</taxon>
        <taxon>50 kb inversion clade</taxon>
        <taxon>NPAAA clade</taxon>
        <taxon>indigoferoid/millettioid clade</taxon>
        <taxon>Phaseoleae</taxon>
        <taxon>Cajanus</taxon>
    </lineage>
</organism>
<dbReference type="GO" id="GO:0004519">
    <property type="term" value="F:endonuclease activity"/>
    <property type="evidence" value="ECO:0007669"/>
    <property type="project" value="UniProtKB-KW"/>
</dbReference>
<dbReference type="GO" id="GO:0006508">
    <property type="term" value="P:proteolysis"/>
    <property type="evidence" value="ECO:0007669"/>
    <property type="project" value="UniProtKB-KW"/>
</dbReference>
<keyword evidence="10" id="KW-1185">Reference proteome</keyword>
<dbReference type="InterPro" id="IPR000477">
    <property type="entry name" value="RT_dom"/>
</dbReference>
<dbReference type="AlphaFoldDB" id="A0A151QU03"/>
<gene>
    <name evidence="9" type="ORF">KK1_045360</name>
</gene>
<dbReference type="InterPro" id="IPR043502">
    <property type="entry name" value="DNA/RNA_pol_sf"/>
</dbReference>
<dbReference type="Gene3D" id="3.10.10.10">
    <property type="entry name" value="HIV Type 1 Reverse Transcriptase, subunit A, domain 1"/>
    <property type="match status" value="1"/>
</dbReference>
<keyword evidence="1" id="KW-0645">Protease</keyword>
<dbReference type="Gramene" id="C.cajan_43684.t">
    <property type="protein sequence ID" value="C.cajan_43684.t.cds1"/>
    <property type="gene ID" value="C.cajan_43684"/>
</dbReference>
<dbReference type="Gene3D" id="3.30.70.270">
    <property type="match status" value="2"/>
</dbReference>
<evidence type="ECO:0000256" key="6">
    <source>
        <dbReference type="ARBA" id="ARBA00022801"/>
    </source>
</evidence>
<dbReference type="PANTHER" id="PTHR24559:SF441">
    <property type="entry name" value="NUCLEOTIDYLTRANSFERASE, RIBONUCLEASE H"/>
    <property type="match status" value="1"/>
</dbReference>
<evidence type="ECO:0000256" key="4">
    <source>
        <dbReference type="ARBA" id="ARBA00022722"/>
    </source>
</evidence>
<dbReference type="GO" id="GO:0003964">
    <property type="term" value="F:RNA-directed DNA polymerase activity"/>
    <property type="evidence" value="ECO:0007669"/>
    <property type="project" value="UniProtKB-KW"/>
</dbReference>
<dbReference type="SUPFAM" id="SSF56672">
    <property type="entry name" value="DNA/RNA polymerases"/>
    <property type="match status" value="1"/>
</dbReference>
<evidence type="ECO:0000256" key="7">
    <source>
        <dbReference type="ARBA" id="ARBA00022918"/>
    </source>
</evidence>
<feature type="domain" description="Reverse transcriptase" evidence="8">
    <location>
        <begin position="2"/>
        <end position="181"/>
    </location>
</feature>
<name>A0A151QU03_CAJCA</name>
<keyword evidence="2" id="KW-0808">Transferase</keyword>
<keyword evidence="5" id="KW-0255">Endonuclease</keyword>
<keyword evidence="3" id="KW-0548">Nucleotidyltransferase</keyword>
<dbReference type="InterPro" id="IPR043128">
    <property type="entry name" value="Rev_trsase/Diguanyl_cyclase"/>
</dbReference>
<dbReference type="PROSITE" id="PS50878">
    <property type="entry name" value="RT_POL"/>
    <property type="match status" value="1"/>
</dbReference>
<accession>A0A151QU03</accession>
<sequence length="262" mass="30114">MLESGWISPSTSPFSSPVLLLWKKDGSWRMCVDYRALNSITVKDRFPLPTIDELLDELRLARCFSKLDLTSGFHQIWLHPSDVHKTAFRTHDGHYEYKVMPFGLCNAPATFQATMNDIFRPLLRSTVIVFFDDILVYSPTIEQHISHLRQVFDILQQNQFYLKLSKCSFAQFQIDYLGHVVTTGHVAPDSSKVQAMVDWHVPTSLKSFRGFLGLTGFYRRFVKGYAVIAQPLIELLKKGAFLWSPAAQRASNLNLVLIFKFY</sequence>